<dbReference type="STRING" id="1232681.ADIS_3267"/>
<gene>
    <name evidence="1" type="ORF">ADIS_3267</name>
</gene>
<proteinExistence type="predicted"/>
<dbReference type="AlphaFoldDB" id="R7ZQ58"/>
<protein>
    <recommendedName>
        <fullName evidence="3">Lipoprotein</fullName>
    </recommendedName>
</protein>
<accession>R7ZQ58</accession>
<comment type="caution">
    <text evidence="1">The sequence shown here is derived from an EMBL/GenBank/DDBJ whole genome shotgun (WGS) entry which is preliminary data.</text>
</comment>
<evidence type="ECO:0008006" key="3">
    <source>
        <dbReference type="Google" id="ProtNLM"/>
    </source>
</evidence>
<evidence type="ECO:0000313" key="1">
    <source>
        <dbReference type="EMBL" id="EON76139.1"/>
    </source>
</evidence>
<reference evidence="1 2" key="1">
    <citation type="submission" date="2013-02" db="EMBL/GenBank/DDBJ databases">
        <title>A novel strain isolated from Lonar lake, Maharashtra, India.</title>
        <authorList>
            <person name="Singh A."/>
        </authorList>
    </citation>
    <scope>NUCLEOTIDE SEQUENCE [LARGE SCALE GENOMIC DNA]</scope>
    <source>
        <strain evidence="1 2">AK24</strain>
    </source>
</reference>
<dbReference type="Proteomes" id="UP000013909">
    <property type="component" value="Unassembled WGS sequence"/>
</dbReference>
<organism evidence="1 2">
    <name type="scientific">Lunatimonas lonarensis</name>
    <dbReference type="NCBI Taxonomy" id="1232681"/>
    <lineage>
        <taxon>Bacteria</taxon>
        <taxon>Pseudomonadati</taxon>
        <taxon>Bacteroidota</taxon>
        <taxon>Cytophagia</taxon>
        <taxon>Cytophagales</taxon>
        <taxon>Cyclobacteriaceae</taxon>
    </lineage>
</organism>
<evidence type="ECO:0000313" key="2">
    <source>
        <dbReference type="Proteomes" id="UP000013909"/>
    </source>
</evidence>
<name>R7ZQ58_9BACT</name>
<sequence length="223" mass="25554">MLCLLCLVPIVSGCVKDYRKLSRGKSTVLKSYSPNDTLVVSDYIFYNTRTHLSFGAENEPMEMNSDSVMQILVASFKNLGAPIQDRLELGKNHIDSTFIKKYVVRTRRVNSDWIKEVAGQSKGTYKLIPFLYILNRIAFTGYITSGGMSGSNGFYLVTYLNLIVYIVHENEIVYSSQALHTSELMRTDTRREAEALPSAIMITEENWQELARISMEDYFKRWK</sequence>
<keyword evidence="2" id="KW-1185">Reference proteome</keyword>
<dbReference type="EMBL" id="AQHR01000088">
    <property type="protein sequence ID" value="EON76139.1"/>
    <property type="molecule type" value="Genomic_DNA"/>
</dbReference>